<evidence type="ECO:0000313" key="2">
    <source>
        <dbReference type="Proteomes" id="UP000828390"/>
    </source>
</evidence>
<proteinExistence type="predicted"/>
<dbReference type="AlphaFoldDB" id="A0A9D4EUB2"/>
<accession>A0A9D4EUB2</accession>
<name>A0A9D4EUB2_DREPO</name>
<evidence type="ECO:0000313" key="1">
    <source>
        <dbReference type="EMBL" id="KAH3786372.1"/>
    </source>
</evidence>
<keyword evidence="2" id="KW-1185">Reference proteome</keyword>
<comment type="caution">
    <text evidence="1">The sequence shown here is derived from an EMBL/GenBank/DDBJ whole genome shotgun (WGS) entry which is preliminary data.</text>
</comment>
<reference evidence="1" key="1">
    <citation type="journal article" date="2019" name="bioRxiv">
        <title>The Genome of the Zebra Mussel, Dreissena polymorpha: A Resource for Invasive Species Research.</title>
        <authorList>
            <person name="McCartney M.A."/>
            <person name="Auch B."/>
            <person name="Kono T."/>
            <person name="Mallez S."/>
            <person name="Zhang Y."/>
            <person name="Obille A."/>
            <person name="Becker A."/>
            <person name="Abrahante J.E."/>
            <person name="Garbe J."/>
            <person name="Badalamenti J.P."/>
            <person name="Herman A."/>
            <person name="Mangelson H."/>
            <person name="Liachko I."/>
            <person name="Sullivan S."/>
            <person name="Sone E.D."/>
            <person name="Koren S."/>
            <person name="Silverstein K.A.T."/>
            <person name="Beckman K.B."/>
            <person name="Gohl D.M."/>
        </authorList>
    </citation>
    <scope>NUCLEOTIDE SEQUENCE</scope>
    <source>
        <strain evidence="1">Duluth1</strain>
        <tissue evidence="1">Whole animal</tissue>
    </source>
</reference>
<dbReference type="EMBL" id="JAIWYP010000008">
    <property type="protein sequence ID" value="KAH3786372.1"/>
    <property type="molecule type" value="Genomic_DNA"/>
</dbReference>
<sequence>MTISSALKFAQAHKALFFGTYTSRCDLRLPASLQCIGLQKVECSSEWLCSLLITLATLDHPVECELWDVVLQPCEEARGDESHKHVSDLRSEILSRDLSNIKILVNNDSMALFEILRDSSIV</sequence>
<organism evidence="1 2">
    <name type="scientific">Dreissena polymorpha</name>
    <name type="common">Zebra mussel</name>
    <name type="synonym">Mytilus polymorpha</name>
    <dbReference type="NCBI Taxonomy" id="45954"/>
    <lineage>
        <taxon>Eukaryota</taxon>
        <taxon>Metazoa</taxon>
        <taxon>Spiralia</taxon>
        <taxon>Lophotrochozoa</taxon>
        <taxon>Mollusca</taxon>
        <taxon>Bivalvia</taxon>
        <taxon>Autobranchia</taxon>
        <taxon>Heteroconchia</taxon>
        <taxon>Euheterodonta</taxon>
        <taxon>Imparidentia</taxon>
        <taxon>Neoheterodontei</taxon>
        <taxon>Myida</taxon>
        <taxon>Dreissenoidea</taxon>
        <taxon>Dreissenidae</taxon>
        <taxon>Dreissena</taxon>
    </lineage>
</organism>
<dbReference type="Proteomes" id="UP000828390">
    <property type="component" value="Unassembled WGS sequence"/>
</dbReference>
<protein>
    <submittedName>
        <fullName evidence="1">Uncharacterized protein</fullName>
    </submittedName>
</protein>
<gene>
    <name evidence="1" type="ORF">DPMN_164479</name>
</gene>
<reference evidence="1" key="2">
    <citation type="submission" date="2020-11" db="EMBL/GenBank/DDBJ databases">
        <authorList>
            <person name="McCartney M.A."/>
            <person name="Auch B."/>
            <person name="Kono T."/>
            <person name="Mallez S."/>
            <person name="Becker A."/>
            <person name="Gohl D.M."/>
            <person name="Silverstein K.A.T."/>
            <person name="Koren S."/>
            <person name="Bechman K.B."/>
            <person name="Herman A."/>
            <person name="Abrahante J.E."/>
            <person name="Garbe J."/>
        </authorList>
    </citation>
    <scope>NUCLEOTIDE SEQUENCE</scope>
    <source>
        <strain evidence="1">Duluth1</strain>
        <tissue evidence="1">Whole animal</tissue>
    </source>
</reference>